<accession>A0ABW2IL74</accession>
<keyword evidence="1" id="KW-1133">Transmembrane helix</keyword>
<dbReference type="Proteomes" id="UP001596492">
    <property type="component" value="Unassembled WGS sequence"/>
</dbReference>
<sequence length="353" mass="39235">MNITFDSLISNTLRYWNMAESWILSHQELASFGVIVALAAILTLFLFAFKMLWGAARSAHIAGTASQVRRGTDIGARVLITQGFGKNGKAASEFLSEAARSHLKGFMFGGPFDVIDFPARIANEEEAQSLLKQAGADLVMWGEGTKKNKIVARIARRDDSKKKTQYQHRTLTLPQNKDNWTSPLSAALAYATARELRPALSRPQDFRAERLEPVVLALQNILNEKPGMDAALRGDIEDDYSAGSVQLAIADMGDWRTRSVEILQKTLSDIDRSETPDRWVRAKINLGRALKIRCEQKFDPIILQESVGHLTDALEALRAESKFKTAELAAQTISDCQKMLGTRRRFSITRGGI</sequence>
<reference evidence="3" key="1">
    <citation type="journal article" date="2019" name="Int. J. Syst. Evol. Microbiol.">
        <title>The Global Catalogue of Microorganisms (GCM) 10K type strain sequencing project: providing services to taxonomists for standard genome sequencing and annotation.</title>
        <authorList>
            <consortium name="The Broad Institute Genomics Platform"/>
            <consortium name="The Broad Institute Genome Sequencing Center for Infectious Disease"/>
            <person name="Wu L."/>
            <person name="Ma J."/>
        </authorList>
    </citation>
    <scope>NUCLEOTIDE SEQUENCE [LARGE SCALE GENOMIC DNA]</scope>
    <source>
        <strain evidence="3">CCUG 51308</strain>
    </source>
</reference>
<proteinExistence type="predicted"/>
<organism evidence="2 3">
    <name type="scientific">Hirschia litorea</name>
    <dbReference type="NCBI Taxonomy" id="1199156"/>
    <lineage>
        <taxon>Bacteria</taxon>
        <taxon>Pseudomonadati</taxon>
        <taxon>Pseudomonadota</taxon>
        <taxon>Alphaproteobacteria</taxon>
        <taxon>Hyphomonadales</taxon>
        <taxon>Hyphomonadaceae</taxon>
        <taxon>Hirschia</taxon>
    </lineage>
</organism>
<evidence type="ECO:0000313" key="2">
    <source>
        <dbReference type="EMBL" id="MFC7291687.1"/>
    </source>
</evidence>
<dbReference type="RefSeq" id="WP_382166924.1">
    <property type="nucleotide sequence ID" value="NZ_JBHTBR010000004.1"/>
</dbReference>
<comment type="caution">
    <text evidence="2">The sequence shown here is derived from an EMBL/GenBank/DDBJ whole genome shotgun (WGS) entry which is preliminary data.</text>
</comment>
<keyword evidence="1" id="KW-0472">Membrane</keyword>
<evidence type="ECO:0000313" key="3">
    <source>
        <dbReference type="Proteomes" id="UP001596492"/>
    </source>
</evidence>
<feature type="transmembrane region" description="Helical" evidence="1">
    <location>
        <begin position="29"/>
        <end position="49"/>
    </location>
</feature>
<protein>
    <submittedName>
        <fullName evidence="2">Uncharacterized protein</fullName>
    </submittedName>
</protein>
<keyword evidence="1" id="KW-0812">Transmembrane</keyword>
<gene>
    <name evidence="2" type="ORF">ACFQS8_08670</name>
</gene>
<dbReference type="EMBL" id="JBHTBR010000004">
    <property type="protein sequence ID" value="MFC7291687.1"/>
    <property type="molecule type" value="Genomic_DNA"/>
</dbReference>
<name>A0ABW2IL74_9PROT</name>
<evidence type="ECO:0000256" key="1">
    <source>
        <dbReference type="SAM" id="Phobius"/>
    </source>
</evidence>
<keyword evidence="3" id="KW-1185">Reference proteome</keyword>